<dbReference type="AlphaFoldDB" id="A0A0E9XBI4"/>
<dbReference type="EMBL" id="GBXM01008801">
    <property type="protein sequence ID" value="JAH99776.1"/>
    <property type="molecule type" value="Transcribed_RNA"/>
</dbReference>
<name>A0A0E9XBI4_ANGAN</name>
<accession>A0A0E9XBI4</accession>
<organism evidence="1">
    <name type="scientific">Anguilla anguilla</name>
    <name type="common">European freshwater eel</name>
    <name type="synonym">Muraena anguilla</name>
    <dbReference type="NCBI Taxonomy" id="7936"/>
    <lineage>
        <taxon>Eukaryota</taxon>
        <taxon>Metazoa</taxon>
        <taxon>Chordata</taxon>
        <taxon>Craniata</taxon>
        <taxon>Vertebrata</taxon>
        <taxon>Euteleostomi</taxon>
        <taxon>Actinopterygii</taxon>
        <taxon>Neopterygii</taxon>
        <taxon>Teleostei</taxon>
        <taxon>Anguilliformes</taxon>
        <taxon>Anguillidae</taxon>
        <taxon>Anguilla</taxon>
    </lineage>
</organism>
<protein>
    <submittedName>
        <fullName evidence="1">Uncharacterized protein</fullName>
    </submittedName>
</protein>
<reference evidence="1" key="2">
    <citation type="journal article" date="2015" name="Fish Shellfish Immunol.">
        <title>Early steps in the European eel (Anguilla anguilla)-Vibrio vulnificus interaction in the gills: Role of the RtxA13 toxin.</title>
        <authorList>
            <person name="Callol A."/>
            <person name="Pajuelo D."/>
            <person name="Ebbesson L."/>
            <person name="Teles M."/>
            <person name="MacKenzie S."/>
            <person name="Amaro C."/>
        </authorList>
    </citation>
    <scope>NUCLEOTIDE SEQUENCE</scope>
</reference>
<evidence type="ECO:0000313" key="1">
    <source>
        <dbReference type="EMBL" id="JAH99776.1"/>
    </source>
</evidence>
<proteinExistence type="predicted"/>
<sequence length="71" mass="8228">MKDLEFFQSKTLKSKCMVLEKTADEVVTQSTTWGSVEQCLVWHVTNTVLFQSHSVRLLCFTHYRTPCSVSR</sequence>
<reference evidence="1" key="1">
    <citation type="submission" date="2014-11" db="EMBL/GenBank/DDBJ databases">
        <authorList>
            <person name="Amaro Gonzalez C."/>
        </authorList>
    </citation>
    <scope>NUCLEOTIDE SEQUENCE</scope>
</reference>